<evidence type="ECO:0000256" key="2">
    <source>
        <dbReference type="ARBA" id="ARBA00023125"/>
    </source>
</evidence>
<protein>
    <submittedName>
        <fullName evidence="5">Transcriptional repressor DicA</fullName>
    </submittedName>
</protein>
<dbReference type="AlphaFoldDB" id="A0A1Y5SSP0"/>
<sequence>MTTDSTDGWYSDESATFGDRLAAAREAAGMNQKDLAKRIGVKTSTMRSWEDDLAEPRANKLSMLSGMLGVSLRWLLTGQGDGVEPPDPAELPEATSAILAEMRILRTQADRMAERLGILEKRLRETLKEPML</sequence>
<dbReference type="Proteomes" id="UP000193900">
    <property type="component" value="Unassembled WGS sequence"/>
</dbReference>
<dbReference type="EMBL" id="FWFZ01000008">
    <property type="protein sequence ID" value="SLN47658.1"/>
    <property type="molecule type" value="Genomic_DNA"/>
</dbReference>
<feature type="domain" description="HTH cro/C1-type" evidence="4">
    <location>
        <begin position="21"/>
        <end position="75"/>
    </location>
</feature>
<dbReference type="CDD" id="cd00093">
    <property type="entry name" value="HTH_XRE"/>
    <property type="match status" value="1"/>
</dbReference>
<dbReference type="RefSeq" id="WP_085878863.1">
    <property type="nucleotide sequence ID" value="NZ_FWFZ01000008.1"/>
</dbReference>
<evidence type="ECO:0000256" key="3">
    <source>
        <dbReference type="ARBA" id="ARBA00023163"/>
    </source>
</evidence>
<proteinExistence type="predicted"/>
<keyword evidence="6" id="KW-1185">Reference proteome</keyword>
<evidence type="ECO:0000256" key="1">
    <source>
        <dbReference type="ARBA" id="ARBA00023015"/>
    </source>
</evidence>
<organism evidence="5 6">
    <name type="scientific">Roseisalinus antarcticus</name>
    <dbReference type="NCBI Taxonomy" id="254357"/>
    <lineage>
        <taxon>Bacteria</taxon>
        <taxon>Pseudomonadati</taxon>
        <taxon>Pseudomonadota</taxon>
        <taxon>Alphaproteobacteria</taxon>
        <taxon>Rhodobacterales</taxon>
        <taxon>Roseobacteraceae</taxon>
        <taxon>Roseisalinus</taxon>
    </lineage>
</organism>
<name>A0A1Y5SSP0_9RHOB</name>
<keyword evidence="1" id="KW-0805">Transcription regulation</keyword>
<dbReference type="SUPFAM" id="SSF47413">
    <property type="entry name" value="lambda repressor-like DNA-binding domains"/>
    <property type="match status" value="1"/>
</dbReference>
<dbReference type="OrthoDB" id="5659783at2"/>
<dbReference type="PANTHER" id="PTHR40661">
    <property type="match status" value="1"/>
</dbReference>
<evidence type="ECO:0000313" key="6">
    <source>
        <dbReference type="Proteomes" id="UP000193900"/>
    </source>
</evidence>
<dbReference type="Gene3D" id="1.10.260.40">
    <property type="entry name" value="lambda repressor-like DNA-binding domains"/>
    <property type="match status" value="1"/>
</dbReference>
<reference evidence="5 6" key="1">
    <citation type="submission" date="2017-03" db="EMBL/GenBank/DDBJ databases">
        <authorList>
            <person name="Afonso C.L."/>
            <person name="Miller P.J."/>
            <person name="Scott M.A."/>
            <person name="Spackman E."/>
            <person name="Goraichik I."/>
            <person name="Dimitrov K.M."/>
            <person name="Suarez D.L."/>
            <person name="Swayne D.E."/>
        </authorList>
    </citation>
    <scope>NUCLEOTIDE SEQUENCE [LARGE SCALE GENOMIC DNA]</scope>
    <source>
        <strain evidence="5 6">CECT 7023</strain>
    </source>
</reference>
<evidence type="ECO:0000259" key="4">
    <source>
        <dbReference type="PROSITE" id="PS50943"/>
    </source>
</evidence>
<accession>A0A1Y5SSP0</accession>
<dbReference type="PROSITE" id="PS50943">
    <property type="entry name" value="HTH_CROC1"/>
    <property type="match status" value="1"/>
</dbReference>
<dbReference type="GO" id="GO:0003677">
    <property type="term" value="F:DNA binding"/>
    <property type="evidence" value="ECO:0007669"/>
    <property type="project" value="UniProtKB-KW"/>
</dbReference>
<dbReference type="PANTHER" id="PTHR40661:SF3">
    <property type="entry name" value="FELS-1 PROPHAGE TRANSCRIPTIONAL REGULATOR"/>
    <property type="match status" value="1"/>
</dbReference>
<dbReference type="Pfam" id="PF01381">
    <property type="entry name" value="HTH_3"/>
    <property type="match status" value="1"/>
</dbReference>
<keyword evidence="3" id="KW-0804">Transcription</keyword>
<dbReference type="InterPro" id="IPR010982">
    <property type="entry name" value="Lambda_DNA-bd_dom_sf"/>
</dbReference>
<keyword evidence="2" id="KW-0238">DNA-binding</keyword>
<gene>
    <name evidence="5" type="ORF">ROA7023_02018</name>
</gene>
<dbReference type="SMART" id="SM00530">
    <property type="entry name" value="HTH_XRE"/>
    <property type="match status" value="1"/>
</dbReference>
<evidence type="ECO:0000313" key="5">
    <source>
        <dbReference type="EMBL" id="SLN47658.1"/>
    </source>
</evidence>
<dbReference type="InterPro" id="IPR001387">
    <property type="entry name" value="Cro/C1-type_HTH"/>
</dbReference>